<evidence type="ECO:0000259" key="4">
    <source>
        <dbReference type="PROSITE" id="PS50192"/>
    </source>
</evidence>
<keyword evidence="2" id="KW-0731">Sigma factor</keyword>
<dbReference type="GO" id="GO:0016987">
    <property type="term" value="F:sigma factor activity"/>
    <property type="evidence" value="ECO:0007669"/>
    <property type="project" value="UniProtKB-KW"/>
</dbReference>
<dbReference type="GO" id="GO:0003677">
    <property type="term" value="F:DNA binding"/>
    <property type="evidence" value="ECO:0007669"/>
    <property type="project" value="InterPro"/>
</dbReference>
<evidence type="ECO:0000313" key="6">
    <source>
        <dbReference type="Proteomes" id="UP000297938"/>
    </source>
</evidence>
<evidence type="ECO:0000256" key="3">
    <source>
        <dbReference type="ARBA" id="ARBA00023163"/>
    </source>
</evidence>
<dbReference type="Pfam" id="PF08281">
    <property type="entry name" value="Sigma70_r4_2"/>
    <property type="match status" value="1"/>
</dbReference>
<protein>
    <recommendedName>
        <fullName evidence="4">t-SNARE coiled-coil homology domain-containing protein</fullName>
    </recommendedName>
</protein>
<evidence type="ECO:0000256" key="1">
    <source>
        <dbReference type="ARBA" id="ARBA00023015"/>
    </source>
</evidence>
<gene>
    <name evidence="5" type="ORF">CKN69_11750</name>
</gene>
<dbReference type="AlphaFoldDB" id="A0A7Z8CWF5"/>
<dbReference type="InterPro" id="IPR039425">
    <property type="entry name" value="RNA_pol_sigma-70-like"/>
</dbReference>
<dbReference type="PROSITE" id="PS50192">
    <property type="entry name" value="T_SNARE"/>
    <property type="match status" value="1"/>
</dbReference>
<dbReference type="GO" id="GO:0006352">
    <property type="term" value="P:DNA-templated transcription initiation"/>
    <property type="evidence" value="ECO:0007669"/>
    <property type="project" value="InterPro"/>
</dbReference>
<reference evidence="5 6" key="1">
    <citation type="journal article" date="2018" name="Int. J. Food Microbiol.">
        <title>Growth of Carnobacterium spp. isolated from chilled vacuum-packaged meat under relevant acidic conditions.</title>
        <authorList>
            <person name="Zhang P."/>
            <person name="Badoni M."/>
            <person name="Ganzle M."/>
            <person name="Yang X."/>
        </authorList>
    </citation>
    <scope>NUCLEOTIDE SEQUENCE [LARGE SCALE GENOMIC DNA]</scope>
    <source>
        <strain evidence="5 6">B2</strain>
    </source>
</reference>
<accession>A0A7Z8CWF5</accession>
<dbReference type="PANTHER" id="PTHR43133:SF25">
    <property type="entry name" value="RNA POLYMERASE SIGMA FACTOR RFAY-RELATED"/>
    <property type="match status" value="1"/>
</dbReference>
<keyword evidence="3" id="KW-0804">Transcription</keyword>
<sequence>MWKGADELVVQYKEGLSELLAERELIKQNDENSPDIRLLGGMISDMQHAIEWLETAREPGIRRQISRRSGYQRTSLWGDTQHLSLMEHEENENKIPLTEEEIKKIDDILERLPASERAVYVAIEGKGLSQSEIADYLDVSVNSVKTYIKRARRKVKKQLEDGCQITLL</sequence>
<dbReference type="PANTHER" id="PTHR43133">
    <property type="entry name" value="RNA POLYMERASE ECF-TYPE SIGMA FACTO"/>
    <property type="match status" value="1"/>
</dbReference>
<dbReference type="InterPro" id="IPR014284">
    <property type="entry name" value="RNA_pol_sigma-70_dom"/>
</dbReference>
<dbReference type="InterPro" id="IPR013324">
    <property type="entry name" value="RNA_pol_sigma_r3/r4-like"/>
</dbReference>
<proteinExistence type="predicted"/>
<dbReference type="InterPro" id="IPR000727">
    <property type="entry name" value="T_SNARE_dom"/>
</dbReference>
<dbReference type="InterPro" id="IPR036388">
    <property type="entry name" value="WH-like_DNA-bd_sf"/>
</dbReference>
<name>A0A7Z8CWF5_CARDV</name>
<feature type="domain" description="T-SNARE coiled-coil homology" evidence="4">
    <location>
        <begin position="129"/>
        <end position="158"/>
    </location>
</feature>
<dbReference type="Proteomes" id="UP000297938">
    <property type="component" value="Unassembled WGS sequence"/>
</dbReference>
<organism evidence="5 6">
    <name type="scientific">Carnobacterium divergens</name>
    <name type="common">Lactobacillus divergens</name>
    <dbReference type="NCBI Taxonomy" id="2748"/>
    <lineage>
        <taxon>Bacteria</taxon>
        <taxon>Bacillati</taxon>
        <taxon>Bacillota</taxon>
        <taxon>Bacilli</taxon>
        <taxon>Lactobacillales</taxon>
        <taxon>Carnobacteriaceae</taxon>
        <taxon>Carnobacterium</taxon>
    </lineage>
</organism>
<dbReference type="CDD" id="cd06171">
    <property type="entry name" value="Sigma70_r4"/>
    <property type="match status" value="1"/>
</dbReference>
<dbReference type="RefSeq" id="WP_135026539.1">
    <property type="nucleotide sequence ID" value="NZ_NROV01000016.1"/>
</dbReference>
<comment type="caution">
    <text evidence="5">The sequence shown here is derived from an EMBL/GenBank/DDBJ whole genome shotgun (WGS) entry which is preliminary data.</text>
</comment>
<keyword evidence="1" id="KW-0805">Transcription regulation</keyword>
<dbReference type="Gene3D" id="1.10.10.10">
    <property type="entry name" value="Winged helix-like DNA-binding domain superfamily/Winged helix DNA-binding domain"/>
    <property type="match status" value="1"/>
</dbReference>
<dbReference type="EMBL" id="NRPP01000018">
    <property type="protein sequence ID" value="TFJ23576.1"/>
    <property type="molecule type" value="Genomic_DNA"/>
</dbReference>
<evidence type="ECO:0000256" key="2">
    <source>
        <dbReference type="ARBA" id="ARBA00023082"/>
    </source>
</evidence>
<evidence type="ECO:0000313" key="5">
    <source>
        <dbReference type="EMBL" id="TFJ23576.1"/>
    </source>
</evidence>
<dbReference type="NCBIfam" id="TIGR02937">
    <property type="entry name" value="sigma70-ECF"/>
    <property type="match status" value="1"/>
</dbReference>
<dbReference type="SUPFAM" id="SSF88659">
    <property type="entry name" value="Sigma3 and sigma4 domains of RNA polymerase sigma factors"/>
    <property type="match status" value="1"/>
</dbReference>
<dbReference type="InterPro" id="IPR013249">
    <property type="entry name" value="RNA_pol_sigma70_r4_t2"/>
</dbReference>